<evidence type="ECO:0000313" key="2">
    <source>
        <dbReference type="EMBL" id="CRK35508.1"/>
    </source>
</evidence>
<dbReference type="EMBL" id="CVQH01023588">
    <property type="protein sequence ID" value="CRK35508.1"/>
    <property type="molecule type" value="Genomic_DNA"/>
</dbReference>
<accession>A0A0G4MMH2</accession>
<gene>
    <name evidence="2" type="ORF">BN1708_019790</name>
</gene>
<name>A0A0G4MMH2_VERLO</name>
<keyword evidence="3" id="KW-1185">Reference proteome</keyword>
<feature type="non-terminal residue" evidence="2">
    <location>
        <position position="1"/>
    </location>
</feature>
<dbReference type="Proteomes" id="UP000044602">
    <property type="component" value="Unassembled WGS sequence"/>
</dbReference>
<sequence>VLPRRRRVLPLPPLPAAPDPGRHAPRPRRRLGDGLHPLRSGPPLDLPRQGPRPAGQQAR</sequence>
<evidence type="ECO:0000256" key="1">
    <source>
        <dbReference type="SAM" id="MobiDB-lite"/>
    </source>
</evidence>
<proteinExistence type="predicted"/>
<protein>
    <submittedName>
        <fullName evidence="2">Uncharacterized protein</fullName>
    </submittedName>
</protein>
<dbReference type="AlphaFoldDB" id="A0A0G4MMH2"/>
<feature type="region of interest" description="Disordered" evidence="1">
    <location>
        <begin position="1"/>
        <end position="59"/>
    </location>
</feature>
<organism evidence="2 3">
    <name type="scientific">Verticillium longisporum</name>
    <name type="common">Verticillium dahliae var. longisporum</name>
    <dbReference type="NCBI Taxonomy" id="100787"/>
    <lineage>
        <taxon>Eukaryota</taxon>
        <taxon>Fungi</taxon>
        <taxon>Dikarya</taxon>
        <taxon>Ascomycota</taxon>
        <taxon>Pezizomycotina</taxon>
        <taxon>Sordariomycetes</taxon>
        <taxon>Hypocreomycetidae</taxon>
        <taxon>Glomerellales</taxon>
        <taxon>Plectosphaerellaceae</taxon>
        <taxon>Verticillium</taxon>
    </lineage>
</organism>
<reference evidence="2 3" key="1">
    <citation type="submission" date="2015-05" db="EMBL/GenBank/DDBJ databases">
        <authorList>
            <person name="Wang D.B."/>
            <person name="Wang M."/>
        </authorList>
    </citation>
    <scope>NUCLEOTIDE SEQUENCE [LARGE SCALE GENOMIC DNA]</scope>
    <source>
        <strain evidence="2">VL1</strain>
    </source>
</reference>
<evidence type="ECO:0000313" key="3">
    <source>
        <dbReference type="Proteomes" id="UP000044602"/>
    </source>
</evidence>